<feature type="chain" id="PRO_5016422608" description="TonB-dependent receptor" evidence="1">
    <location>
        <begin position="21"/>
        <end position="284"/>
    </location>
</feature>
<dbReference type="Proteomes" id="UP000248688">
    <property type="component" value="Chromosome"/>
</dbReference>
<dbReference type="KEGG" id="est:DN752_08865"/>
<dbReference type="RefSeq" id="WP_112783609.1">
    <property type="nucleotide sequence ID" value="NZ_CP030041.1"/>
</dbReference>
<accession>A0A2Z4IH17</accession>
<dbReference type="SUPFAM" id="SSF56935">
    <property type="entry name" value="Porins"/>
    <property type="match status" value="1"/>
</dbReference>
<dbReference type="OrthoDB" id="9768147at2"/>
<organism evidence="2 3">
    <name type="scientific">Echinicola strongylocentroti</name>
    <dbReference type="NCBI Taxonomy" id="1795355"/>
    <lineage>
        <taxon>Bacteria</taxon>
        <taxon>Pseudomonadati</taxon>
        <taxon>Bacteroidota</taxon>
        <taxon>Cytophagia</taxon>
        <taxon>Cytophagales</taxon>
        <taxon>Cyclobacteriaceae</taxon>
        <taxon>Echinicola</taxon>
    </lineage>
</organism>
<evidence type="ECO:0000313" key="2">
    <source>
        <dbReference type="EMBL" id="AWW30225.1"/>
    </source>
</evidence>
<proteinExistence type="predicted"/>
<dbReference type="SUPFAM" id="SSF49464">
    <property type="entry name" value="Carboxypeptidase regulatory domain-like"/>
    <property type="match status" value="1"/>
</dbReference>
<evidence type="ECO:0000256" key="1">
    <source>
        <dbReference type="SAM" id="SignalP"/>
    </source>
</evidence>
<gene>
    <name evidence="2" type="ORF">DN752_08865</name>
</gene>
<dbReference type="EMBL" id="CP030041">
    <property type="protein sequence ID" value="AWW30225.1"/>
    <property type="molecule type" value="Genomic_DNA"/>
</dbReference>
<evidence type="ECO:0008006" key="4">
    <source>
        <dbReference type="Google" id="ProtNLM"/>
    </source>
</evidence>
<dbReference type="Gene3D" id="2.60.40.1120">
    <property type="entry name" value="Carboxypeptidase-like, regulatory domain"/>
    <property type="match status" value="1"/>
</dbReference>
<reference evidence="2 3" key="1">
    <citation type="submission" date="2018-06" db="EMBL/GenBank/DDBJ databases">
        <title>Echinicola strongylocentroti sp. nov., isolated from a sea urchin Strongylocentrotus intermedius.</title>
        <authorList>
            <person name="Bae S.S."/>
        </authorList>
    </citation>
    <scope>NUCLEOTIDE SEQUENCE [LARGE SCALE GENOMIC DNA]</scope>
    <source>
        <strain evidence="2 3">MEBiC08714</strain>
    </source>
</reference>
<feature type="signal peptide" evidence="1">
    <location>
        <begin position="1"/>
        <end position="20"/>
    </location>
</feature>
<keyword evidence="3" id="KW-1185">Reference proteome</keyword>
<keyword evidence="1" id="KW-0732">Signal</keyword>
<dbReference type="InterPro" id="IPR008969">
    <property type="entry name" value="CarboxyPept-like_regulatory"/>
</dbReference>
<protein>
    <recommendedName>
        <fullName evidence="4">TonB-dependent receptor</fullName>
    </recommendedName>
</protein>
<dbReference type="Pfam" id="PF13620">
    <property type="entry name" value="CarboxypepD_reg"/>
    <property type="match status" value="1"/>
</dbReference>
<dbReference type="AlphaFoldDB" id="A0A2Z4IH17"/>
<name>A0A2Z4IH17_9BACT</name>
<evidence type="ECO:0000313" key="3">
    <source>
        <dbReference type="Proteomes" id="UP000248688"/>
    </source>
</evidence>
<sequence length="284" mass="30056">MKQIITILLLLGSTLSGVLAQGTGTLIEGVVRDFSEERLVGANVFVKNESTGFTTGSVTDLDGRFVIQNIPTGGPYTLRVSYLGYGDFRAEKINLSQGDRINLGQITLNDNVSDLESVIVEPDFFSVEKDRMGAAKKINSKMMNSLPSPTRNYASFAELSPLAKSGTQMAGAKPGMTGLTIDGVSNRRGVFGDLSGGAFPVSMEAIAEFEVATNSYDVTSGRGGAGTIKAITKSGTNEFHASAWGYYAGDALTGDKFSKNGLLNDDSVEGIPMKETPIRLPSLA</sequence>